<dbReference type="SUPFAM" id="SSF52096">
    <property type="entry name" value="ClpP/crotonase"/>
    <property type="match status" value="1"/>
</dbReference>
<keyword evidence="3" id="KW-1185">Reference proteome</keyword>
<name>F3L576_9GAMM</name>
<dbReference type="Pfam" id="PF00378">
    <property type="entry name" value="ECH_1"/>
    <property type="match status" value="1"/>
</dbReference>
<comment type="similarity">
    <text evidence="1">Belongs to the enoyl-CoA hydratase/isomerase family.</text>
</comment>
<dbReference type="InterPro" id="IPR029045">
    <property type="entry name" value="ClpP/crotonase-like_dom_sf"/>
</dbReference>
<evidence type="ECO:0000256" key="1">
    <source>
        <dbReference type="ARBA" id="ARBA00005254"/>
    </source>
</evidence>
<dbReference type="Proteomes" id="UP000005615">
    <property type="component" value="Unassembled WGS sequence"/>
</dbReference>
<evidence type="ECO:0000313" key="2">
    <source>
        <dbReference type="EMBL" id="EGG28523.1"/>
    </source>
</evidence>
<protein>
    <submittedName>
        <fullName evidence="2">Enoyl-CoA hydratase/isomerase</fullName>
    </submittedName>
</protein>
<reference evidence="2 3" key="1">
    <citation type="journal article" date="2011" name="J. Bacteriol.">
        <title>Genome sequence of strain IMCC3088, a proteorhodopsin-containing marine bacterium belonging to the OM60/NOR5 clade.</title>
        <authorList>
            <person name="Jang Y."/>
            <person name="Oh H.M."/>
            <person name="Kang I."/>
            <person name="Lee K."/>
            <person name="Yang S.J."/>
            <person name="Cho J.C."/>
        </authorList>
    </citation>
    <scope>NUCLEOTIDE SEQUENCE [LARGE SCALE GENOMIC DNA]</scope>
    <source>
        <strain evidence="2 3">IMCC3088</strain>
    </source>
</reference>
<accession>F3L576</accession>
<dbReference type="PANTHER" id="PTHR43802:SF1">
    <property type="entry name" value="IP11341P-RELATED"/>
    <property type="match status" value="1"/>
</dbReference>
<dbReference type="NCBIfam" id="NF005126">
    <property type="entry name" value="PRK06563.1"/>
    <property type="match status" value="1"/>
</dbReference>
<gene>
    <name evidence="2" type="ORF">IMCC3088_7</name>
</gene>
<dbReference type="RefSeq" id="WP_009577000.1">
    <property type="nucleotide sequence ID" value="NZ_AEIG01000098.1"/>
</dbReference>
<comment type="caution">
    <text evidence="2">The sequence shown here is derived from an EMBL/GenBank/DDBJ whole genome shotgun (WGS) entry which is preliminary data.</text>
</comment>
<dbReference type="Gene3D" id="1.10.12.10">
    <property type="entry name" value="Lyase 2-enoyl-coa Hydratase, Chain A, domain 2"/>
    <property type="match status" value="1"/>
</dbReference>
<dbReference type="AlphaFoldDB" id="F3L576"/>
<dbReference type="InterPro" id="IPR014748">
    <property type="entry name" value="Enoyl-CoA_hydra_C"/>
</dbReference>
<sequence>MSSEGSISTEVRGNVFLIGLNRPEKYNGYTPTMAKQLVEAFTRLDEDDSLWVGLIHAHGDHFTAGLDLPKWTNAMEDSTGVSRPREGCDPVALGRACKKPVITAVKGITYTFGIELALAGDIVIAADNARFSQLEPARGIHATGGATFRFVERAGWGNAMYHLLTSDVFDAAEALRIGLVQEVVPFGQEFERALELAQHIATTQAPLAVQATKASARRFLNEGVQACIDALDPVQAKLMQSQDSIEGVQSFIERRQAKFQGK</sequence>
<dbReference type="CDD" id="cd06558">
    <property type="entry name" value="crotonase-like"/>
    <property type="match status" value="1"/>
</dbReference>
<evidence type="ECO:0000313" key="3">
    <source>
        <dbReference type="Proteomes" id="UP000005615"/>
    </source>
</evidence>
<dbReference type="OrthoDB" id="9775794at2"/>
<dbReference type="Gene3D" id="3.90.226.10">
    <property type="entry name" value="2-enoyl-CoA Hydratase, Chain A, domain 1"/>
    <property type="match status" value="1"/>
</dbReference>
<proteinExistence type="inferred from homology"/>
<dbReference type="InterPro" id="IPR001753">
    <property type="entry name" value="Enoyl-CoA_hydra/iso"/>
</dbReference>
<keyword evidence="2" id="KW-0413">Isomerase</keyword>
<dbReference type="GO" id="GO:0016853">
    <property type="term" value="F:isomerase activity"/>
    <property type="evidence" value="ECO:0007669"/>
    <property type="project" value="UniProtKB-KW"/>
</dbReference>
<dbReference type="PANTHER" id="PTHR43802">
    <property type="entry name" value="ENOYL-COA HYDRATASE"/>
    <property type="match status" value="1"/>
</dbReference>
<dbReference type="STRING" id="2518989.IMCC3088_7"/>
<dbReference type="EMBL" id="AEIG01000098">
    <property type="protein sequence ID" value="EGG28523.1"/>
    <property type="molecule type" value="Genomic_DNA"/>
</dbReference>
<organism evidence="2 3">
    <name type="scientific">Aequoribacter fuscus</name>
    <dbReference type="NCBI Taxonomy" id="2518989"/>
    <lineage>
        <taxon>Bacteria</taxon>
        <taxon>Pseudomonadati</taxon>
        <taxon>Pseudomonadota</taxon>
        <taxon>Gammaproteobacteria</taxon>
        <taxon>Cellvibrionales</taxon>
        <taxon>Halieaceae</taxon>
        <taxon>Aequoribacter</taxon>
    </lineage>
</organism>
<dbReference type="eggNOG" id="COG1024">
    <property type="taxonomic scope" value="Bacteria"/>
</dbReference>